<accession>A0A6C0LUB6</accession>
<evidence type="ECO:0000256" key="2">
    <source>
        <dbReference type="SAM" id="MobiDB-lite"/>
    </source>
</evidence>
<feature type="transmembrane region" description="Helical" evidence="3">
    <location>
        <begin position="458"/>
        <end position="478"/>
    </location>
</feature>
<keyword evidence="3" id="KW-1133">Transmembrane helix</keyword>
<reference evidence="4" key="1">
    <citation type="journal article" date="2020" name="Nature">
        <title>Giant virus diversity and host interactions through global metagenomics.</title>
        <authorList>
            <person name="Schulz F."/>
            <person name="Roux S."/>
            <person name="Paez-Espino D."/>
            <person name="Jungbluth S."/>
            <person name="Walsh D.A."/>
            <person name="Denef V.J."/>
            <person name="McMahon K.D."/>
            <person name="Konstantinidis K.T."/>
            <person name="Eloe-Fadrosh E.A."/>
            <person name="Kyrpides N.C."/>
            <person name="Woyke T."/>
        </authorList>
    </citation>
    <scope>NUCLEOTIDE SEQUENCE</scope>
    <source>
        <strain evidence="4">GVMAG-S-1016704-142</strain>
    </source>
</reference>
<feature type="region of interest" description="Disordered" evidence="2">
    <location>
        <begin position="1121"/>
        <end position="1144"/>
    </location>
</feature>
<keyword evidence="1" id="KW-0175">Coiled coil</keyword>
<feature type="transmembrane region" description="Helical" evidence="3">
    <location>
        <begin position="531"/>
        <end position="553"/>
    </location>
</feature>
<keyword evidence="3" id="KW-0472">Membrane</keyword>
<keyword evidence="3" id="KW-0812">Transmembrane</keyword>
<evidence type="ECO:0000256" key="3">
    <source>
        <dbReference type="SAM" id="Phobius"/>
    </source>
</evidence>
<name>A0A6C0LUB6_9ZZZZ</name>
<sequence>MSTTKSSKKDMVELIDPIIKNDWNGKIVMDKTNMTQQLALQSKRLTVQTIPDINKAITAFQSALDTKADEDASRNVTIDSIEGLYEQLSRDNYIFSNILSGLDRDIAITKASYNKVYTRYIPNISRSLYNFRDQPTPESREFSTPLDSLAATIEAYDLRTPSKGSYSEKFLDYSIYGASFTVKSVVKAGGKILVQVLFTSVLTTAGLTPVTISAIGATGWFIIGILDAKSKNAKNPLADAYDERYMSLITNAVGYMCLNMPSMIKLPGVVGESLAAKAGINILKPILTAGGKKMIPLLFKGLFISNVENDTSIKTAFADQDNFDVAELWQNLLVVEEESNFRRSTFGRATSVFGVGALVPLRAKRYIDYVMEQMSVKCVDTILETSHLSFISNTKFGDRMDGFLRMSNKPFINATTWAKTFFNIGTATMLAPLVVIWNISTAVIKAFIGVIKFVNDKFGYTATMILTVLVTPIIVTMLDAQGGFDIGAMGIDVLQAALSATYTMVVSKDFLKEMFETSVIPEFTSRIGSPALYRGFEAICGSIAISGAAYGIANITGTEVLDNPYLFSFLVFVTMCPIIISMINFSVGNDKWMRKIPVVGATIHTIYKGNRYVIEEIDQKTHDIFHDQFNSMMYKLGVLDKLDKLERWNGARIECLHMSMMEYVKVVAVEGIMIGKMNDVVSDYFSLALDKGVDWYDGTSTLELDMVVKDVQDLVDNYEREGQVDSDGVQIVEDGGRQKDQATIEELGVKVKIAEGLKQKASRERDELDNDGTLKDLQEKLEFSVMNTDTSTQLKKEIEELKTEEETKRQALIAEQKRQQGLGVKFMKELEIKKKSQEFAEKCNTRFKDELEKHTQRGGGDTVKFEPIYKRRSWANQTFNTWLDINPWWRQKSDTKEVFTLYENAIQEINDLDISAQLQGQLDKLEDLTNGGEVGMGLSANSLLEMITGWSEEDRKMAREEEKKRLMASTGKADPTDTEIDKACKTYLSRGCGTYEDLKAAFDKRQTEIQYLNAKIDDSIDEFYNTEQAKGMDKLRWVVQSTMNESTDMDRDQRKRLEISMNKLVMNDIVAYKADDVVVKSKKQYGYYRRVEGIDNREHGMVDIQIAILDNDKAININKEQTRLRETTGGTASANSDPGGDEDKQVTLEDLLNEGNKLNADLIALEFKINGVENALSKLEMMDRDARMYIKSFGNYLKQANMNNVHTIRNHLRNGSINAIMSYEKGIKYANPHGKLQRVAAFTAPFTLSFLSMTPGEVALSLAIGSVTGGVGVLPFSTIFYLGVNRYLSQVGFTAKVPIPGGQAVTLSLKGIDITSKIGPAFWAAKTLVLDVIYKQTKDFWLWFFELLRGVENSELGPEAKAYIEQNVLKLKGRLFSTRVTQKKIGDIYKKSIKDLEDRKVAGEITDVEFSQLKTLVDAHLQVAELQFEQENGQAIKDYRIAISMVEPAVTALRKGESRRRPAEEVAYAHAVDMAINIQTEINQILDIDIEITVDTDTAYAYGGATADEDDDEDAKNRRTNPPPTTPGDDTVNSQQRVYVHGAVAVKWDGDEKKIGMKDAIMPTAVQDIFNKYIGNEPMAEKREWMKTNYIWGGMYQDPYEELKEHMVDPDMLIALFRKAQFENFQDQVLNKEGYSSVMAYEMGAEERFYGPLLEDSLAGTIWDNGTQWIDRQWRSDDTGRSESTFKVPDSRAGFTVWDNKGIDELEKEGRIVPNMDVNGNPDAKNYGYTVRDREFDTFGFGSGDTVRLSDQRFLDMINLEKNEEDKFATVFEFYTVLKVFPNSDRAQVNWGNRVLLELLSETTPGMSVEYLPIARDHEVKVRNWESVRRVETQVGVIGKVIDEWGVVDVVADELDSIMSKFVDDRRVWTDPTNGAIEGATFTRDYIEGQNDLARDLGSENVKTDVMQAGQLGLWAGAATGGKVGVDSGGVVGGIAGVVVGAAVGGGSAVAYNGFGAAGITPGSGPAWFNGLEQRGENGPWEETHIADADVYSVERNPPYDPNREKAGSGNYWTGRIFRNLPDFYQNQDRRNLAIGQGILAREYGIRAGQEPLGKREDFGDDGDVELVRDDGLVWKKAAADFTELENYIMSDNVIARANMHVNERTLLDEQWYVRYTMANDLYRGIKARDSLVENAYRRNEAWTKYPELIIDEAYVHSERNQISNFVGAFHYKKFVNMEHMRTELKSVIDLGI</sequence>
<proteinExistence type="predicted"/>
<evidence type="ECO:0000256" key="1">
    <source>
        <dbReference type="SAM" id="Coils"/>
    </source>
</evidence>
<organism evidence="4">
    <name type="scientific">viral metagenome</name>
    <dbReference type="NCBI Taxonomy" id="1070528"/>
    <lineage>
        <taxon>unclassified sequences</taxon>
        <taxon>metagenomes</taxon>
        <taxon>organismal metagenomes</taxon>
    </lineage>
</organism>
<protein>
    <submittedName>
        <fullName evidence="4">Uncharacterized protein</fullName>
    </submittedName>
</protein>
<feature type="coiled-coil region" evidence="1">
    <location>
        <begin position="751"/>
        <end position="818"/>
    </location>
</feature>
<dbReference type="EMBL" id="MN740566">
    <property type="protein sequence ID" value="QHU34013.1"/>
    <property type="molecule type" value="Genomic_DNA"/>
</dbReference>
<feature type="transmembrane region" description="Helical" evidence="3">
    <location>
        <begin position="565"/>
        <end position="587"/>
    </location>
</feature>
<feature type="transmembrane region" description="Helical" evidence="3">
    <location>
        <begin position="429"/>
        <end position="451"/>
    </location>
</feature>
<evidence type="ECO:0000313" key="4">
    <source>
        <dbReference type="EMBL" id="QHU34013.1"/>
    </source>
</evidence>
<feature type="region of interest" description="Disordered" evidence="2">
    <location>
        <begin position="1503"/>
        <end position="1533"/>
    </location>
</feature>